<comment type="caution">
    <text evidence="2">The sequence shown here is derived from an EMBL/GenBank/DDBJ whole genome shotgun (WGS) entry which is preliminary data.</text>
</comment>
<proteinExistence type="predicted"/>
<organism evidence="2 3">
    <name type="scientific">Flavobacterium hungaricum</name>
    <dbReference type="NCBI Taxonomy" id="2082725"/>
    <lineage>
        <taxon>Bacteria</taxon>
        <taxon>Pseudomonadati</taxon>
        <taxon>Bacteroidota</taxon>
        <taxon>Flavobacteriia</taxon>
        <taxon>Flavobacteriales</taxon>
        <taxon>Flavobacteriaceae</taxon>
        <taxon>Flavobacterium</taxon>
    </lineage>
</organism>
<evidence type="ECO:0008006" key="4">
    <source>
        <dbReference type="Google" id="ProtNLM"/>
    </source>
</evidence>
<evidence type="ECO:0000313" key="3">
    <source>
        <dbReference type="Proteomes" id="UP000640614"/>
    </source>
</evidence>
<dbReference type="Proteomes" id="UP000640614">
    <property type="component" value="Unassembled WGS sequence"/>
</dbReference>
<keyword evidence="3" id="KW-1185">Reference proteome</keyword>
<protein>
    <recommendedName>
        <fullName evidence="4">DUF2939 domain-containing protein</fullName>
    </recommendedName>
</protein>
<evidence type="ECO:0000313" key="2">
    <source>
        <dbReference type="EMBL" id="MBE8727992.1"/>
    </source>
</evidence>
<gene>
    <name evidence="2" type="ORF">C4F50_24000</name>
</gene>
<keyword evidence="1" id="KW-0472">Membrane</keyword>
<name>A0ABR9TSH8_9FLAO</name>
<dbReference type="EMBL" id="PRDM01000006">
    <property type="protein sequence ID" value="MBE8727992.1"/>
    <property type="molecule type" value="Genomic_DNA"/>
</dbReference>
<evidence type="ECO:0000256" key="1">
    <source>
        <dbReference type="SAM" id="Phobius"/>
    </source>
</evidence>
<keyword evidence="1" id="KW-0812">Transmembrane</keyword>
<dbReference type="RefSeq" id="WP_194141111.1">
    <property type="nucleotide sequence ID" value="NZ_PRDM01000006.1"/>
</dbReference>
<feature type="transmembrane region" description="Helical" evidence="1">
    <location>
        <begin position="6"/>
        <end position="26"/>
    </location>
</feature>
<keyword evidence="1" id="KW-1133">Transmembrane helix</keyword>
<accession>A0ABR9TSH8</accession>
<reference evidence="2 3" key="1">
    <citation type="submission" date="2018-07" db="EMBL/GenBank/DDBJ databases">
        <title>Genome assembly of strain KB82.</title>
        <authorList>
            <person name="Kukolya J."/>
            <person name="Horvath B."/>
            <person name="Nagy I."/>
            <person name="Toth A."/>
        </authorList>
    </citation>
    <scope>NUCLEOTIDE SEQUENCE [LARGE SCALE GENOMIC DNA]</scope>
    <source>
        <strain evidence="2 3">Kb82</strain>
    </source>
</reference>
<sequence>MQVSAIVQNLKILWLILVACVAVWFFKDYQHQKEENIRQSENISQLRKSDSLRFTSQVLTPDEIKEYLQYGNSDLKNKLEASGVKLNRIESIVSNAFKFRDTTKKETDVTGLVDAIKNSIPKQQTWSDSVNCLITSGVVSFDGQKIKVVVQDRQFENKSDAVAYWERHQWKFLGIKTRLFGKKVFTVKTFDQCGESQIMKIEKKK</sequence>